<sequence length="356" mass="38464">METAMNRTRNEVTYTQSNPLFDMSLSRSDLYSLQPDDLKSSRPRKLRCFHVIVIYLILQTVLNAFLLYKVFTLEASLARPRSEGQTSNDVSHGYESFQTLIQNNSQETKNLRHHLWTLESQIKGLCGEEGQLDKLKTDLSLLNTTTHNLEGKLTVISLKPGPPGPPGTNGHPGNRGEKGSKGDHGDNGLPGPKGERGDKGEQGEPGPRGPPGDQGPGAKGEKGDPGSPGPRGPSGYNGTQGLPGPPGTKGEKGEMGTELTVRLVPGKNQGRVEVKHNNIWGTVCDDRFDRVDGLVICKMLGFQTVHSTFIAAPGSGKIWLDELRCTGAEDNIFDCPQGKIGVNDCNHNEDAGLHCL</sequence>
<evidence type="ECO:0000256" key="6">
    <source>
        <dbReference type="ARBA" id="ARBA00023157"/>
    </source>
</evidence>
<dbReference type="GeneTree" id="ENSGT00950000183074"/>
<proteinExistence type="predicted"/>
<evidence type="ECO:0000256" key="4">
    <source>
        <dbReference type="ARBA" id="ARBA00022989"/>
    </source>
</evidence>
<keyword evidence="5 11" id="KW-0472">Membrane</keyword>
<evidence type="ECO:0000256" key="11">
    <source>
        <dbReference type="SAM" id="Phobius"/>
    </source>
</evidence>
<dbReference type="Pfam" id="PF00530">
    <property type="entry name" value="SRCR"/>
    <property type="match status" value="1"/>
</dbReference>
<comment type="caution">
    <text evidence="9">Lacks conserved residue(s) required for the propagation of feature annotation.</text>
</comment>
<reference evidence="13" key="2">
    <citation type="submission" date="2025-08" db="UniProtKB">
        <authorList>
            <consortium name="Ensembl"/>
        </authorList>
    </citation>
    <scope>IDENTIFICATION</scope>
</reference>
<reference evidence="13" key="3">
    <citation type="submission" date="2025-09" db="UniProtKB">
        <authorList>
            <consortium name="Ensembl"/>
        </authorList>
    </citation>
    <scope>IDENTIFICATION</scope>
</reference>
<protein>
    <recommendedName>
        <fullName evidence="12">SRCR domain-containing protein</fullName>
    </recommendedName>
</protein>
<evidence type="ECO:0000313" key="13">
    <source>
        <dbReference type="Ensembl" id="ENSACLP00000009621.1"/>
    </source>
</evidence>
<evidence type="ECO:0000256" key="1">
    <source>
        <dbReference type="ARBA" id="ARBA00004606"/>
    </source>
</evidence>
<feature type="compositionally biased region" description="Basic and acidic residues" evidence="10">
    <location>
        <begin position="174"/>
        <end position="186"/>
    </location>
</feature>
<keyword evidence="2 11" id="KW-0812">Transmembrane</keyword>
<dbReference type="Pfam" id="PF01391">
    <property type="entry name" value="Collagen"/>
    <property type="match status" value="1"/>
</dbReference>
<keyword evidence="3" id="KW-0735">Signal-anchor</keyword>
<dbReference type="GO" id="GO:0016020">
    <property type="term" value="C:membrane"/>
    <property type="evidence" value="ECO:0007669"/>
    <property type="project" value="UniProtKB-SubCell"/>
</dbReference>
<organism evidence="13 14">
    <name type="scientific">Astatotilapia calliptera</name>
    <name type="common">Eastern happy</name>
    <name type="synonym">Chromis callipterus</name>
    <dbReference type="NCBI Taxonomy" id="8154"/>
    <lineage>
        <taxon>Eukaryota</taxon>
        <taxon>Metazoa</taxon>
        <taxon>Chordata</taxon>
        <taxon>Craniata</taxon>
        <taxon>Vertebrata</taxon>
        <taxon>Euteleostomi</taxon>
        <taxon>Actinopterygii</taxon>
        <taxon>Neopterygii</taxon>
        <taxon>Teleostei</taxon>
        <taxon>Neoteleostei</taxon>
        <taxon>Acanthomorphata</taxon>
        <taxon>Ovalentaria</taxon>
        <taxon>Cichlomorphae</taxon>
        <taxon>Cichliformes</taxon>
        <taxon>Cichlidae</taxon>
        <taxon>African cichlids</taxon>
        <taxon>Pseudocrenilabrinae</taxon>
        <taxon>Haplochromini</taxon>
        <taxon>Astatotilapia</taxon>
    </lineage>
</organism>
<evidence type="ECO:0000313" key="14">
    <source>
        <dbReference type="Proteomes" id="UP000265100"/>
    </source>
</evidence>
<feature type="domain" description="SRCR" evidence="12">
    <location>
        <begin position="261"/>
        <end position="356"/>
    </location>
</feature>
<dbReference type="RefSeq" id="XP_026001087.1">
    <property type="nucleotide sequence ID" value="XM_026145302.1"/>
</dbReference>
<dbReference type="InterPro" id="IPR036772">
    <property type="entry name" value="SRCR-like_dom_sf"/>
</dbReference>
<evidence type="ECO:0000256" key="7">
    <source>
        <dbReference type="ARBA" id="ARBA00023170"/>
    </source>
</evidence>
<dbReference type="OMA" id="ETGVHNC"/>
<dbReference type="InterPro" id="IPR008160">
    <property type="entry name" value="Collagen"/>
</dbReference>
<keyword evidence="4 11" id="KW-1133">Transmembrane helix</keyword>
<dbReference type="AlphaFoldDB" id="A0A3P8NXU0"/>
<evidence type="ECO:0000256" key="5">
    <source>
        <dbReference type="ARBA" id="ARBA00023136"/>
    </source>
</evidence>
<dbReference type="PROSITE" id="PS50287">
    <property type="entry name" value="SRCR_2"/>
    <property type="match status" value="1"/>
</dbReference>
<reference evidence="13" key="1">
    <citation type="submission" date="2018-05" db="EMBL/GenBank/DDBJ databases">
        <authorList>
            <person name="Datahose"/>
        </authorList>
    </citation>
    <scope>NUCLEOTIDE SEQUENCE</scope>
</reference>
<evidence type="ECO:0000256" key="3">
    <source>
        <dbReference type="ARBA" id="ARBA00022968"/>
    </source>
</evidence>
<dbReference type="OrthoDB" id="10037288at2759"/>
<dbReference type="FunFam" id="3.10.250.10:FF:000011">
    <property type="entry name" value="Scavenger receptor class A member 5"/>
    <property type="match status" value="1"/>
</dbReference>
<feature type="disulfide bond" evidence="9">
    <location>
        <begin position="325"/>
        <end position="335"/>
    </location>
</feature>
<feature type="compositionally biased region" description="Basic and acidic residues" evidence="10">
    <location>
        <begin position="193"/>
        <end position="202"/>
    </location>
</feature>
<dbReference type="InterPro" id="IPR001190">
    <property type="entry name" value="SRCR"/>
</dbReference>
<feature type="region of interest" description="Disordered" evidence="10">
    <location>
        <begin position="154"/>
        <end position="254"/>
    </location>
</feature>
<keyword evidence="6 9" id="KW-1015">Disulfide bond</keyword>
<dbReference type="SMART" id="SM00202">
    <property type="entry name" value="SR"/>
    <property type="match status" value="1"/>
</dbReference>
<dbReference type="Ensembl" id="ENSACLT00000009845.2">
    <property type="protein sequence ID" value="ENSACLP00000009621.1"/>
    <property type="gene ID" value="ENSACLG00000006562.2"/>
</dbReference>
<feature type="transmembrane region" description="Helical" evidence="11">
    <location>
        <begin position="48"/>
        <end position="71"/>
    </location>
</feature>
<dbReference type="Bgee" id="ENSACLG00000006562">
    <property type="expression patterns" value="Expressed in spleen and 6 other cell types or tissues"/>
</dbReference>
<keyword evidence="8" id="KW-0325">Glycoprotein</keyword>
<dbReference type="SUPFAM" id="SSF56487">
    <property type="entry name" value="SRCR-like"/>
    <property type="match status" value="1"/>
</dbReference>
<dbReference type="PRINTS" id="PR00258">
    <property type="entry name" value="SPERACTRCPTR"/>
</dbReference>
<evidence type="ECO:0000256" key="2">
    <source>
        <dbReference type="ARBA" id="ARBA00022692"/>
    </source>
</evidence>
<dbReference type="Gene3D" id="3.10.250.10">
    <property type="entry name" value="SRCR-like domain"/>
    <property type="match status" value="1"/>
</dbReference>
<dbReference type="STRING" id="8154.ENSACLP00000009621"/>
<keyword evidence="7" id="KW-0675">Receptor</keyword>
<accession>A0A3P8NXU0</accession>
<evidence type="ECO:0000259" key="12">
    <source>
        <dbReference type="PROSITE" id="PS50287"/>
    </source>
</evidence>
<keyword evidence="14" id="KW-1185">Reference proteome</keyword>
<evidence type="ECO:0000256" key="8">
    <source>
        <dbReference type="ARBA" id="ARBA00023180"/>
    </source>
</evidence>
<comment type="subcellular location">
    <subcellularLocation>
        <location evidence="1">Membrane</location>
        <topology evidence="1">Single-pass type II membrane protein</topology>
    </subcellularLocation>
</comment>
<name>A0A3P8NXU0_ASTCA</name>
<dbReference type="PANTHER" id="PTHR48071:SF18">
    <property type="entry name" value="DELETED IN MALIGNANT BRAIN TUMORS 1 PROTEIN-RELATED"/>
    <property type="match status" value="1"/>
</dbReference>
<dbReference type="PROSITE" id="PS00420">
    <property type="entry name" value="SRCR_1"/>
    <property type="match status" value="1"/>
</dbReference>
<gene>
    <name evidence="13" type="primary">MARCO</name>
</gene>
<dbReference type="GeneID" id="113008124"/>
<evidence type="ECO:0000256" key="10">
    <source>
        <dbReference type="SAM" id="MobiDB-lite"/>
    </source>
</evidence>
<dbReference type="PANTHER" id="PTHR48071">
    <property type="entry name" value="SRCR DOMAIN-CONTAINING PROTEIN"/>
    <property type="match status" value="1"/>
</dbReference>
<dbReference type="Proteomes" id="UP000265100">
    <property type="component" value="Chromosome 16"/>
</dbReference>
<evidence type="ECO:0000256" key="9">
    <source>
        <dbReference type="PROSITE-ProRule" id="PRU00196"/>
    </source>
</evidence>